<dbReference type="Proteomes" id="UP001165190">
    <property type="component" value="Unassembled WGS sequence"/>
</dbReference>
<evidence type="ECO:0000256" key="6">
    <source>
        <dbReference type="RuleBase" id="RU363132"/>
    </source>
</evidence>
<feature type="transmembrane region" description="Helical" evidence="6">
    <location>
        <begin position="133"/>
        <end position="163"/>
    </location>
</feature>
<dbReference type="Pfam" id="PF02453">
    <property type="entry name" value="Reticulon"/>
    <property type="match status" value="1"/>
</dbReference>
<keyword evidence="9" id="KW-1185">Reference proteome</keyword>
<dbReference type="EMBL" id="BSYR01000016">
    <property type="protein sequence ID" value="GMI78772.1"/>
    <property type="molecule type" value="Genomic_DNA"/>
</dbReference>
<evidence type="ECO:0000256" key="3">
    <source>
        <dbReference type="ARBA" id="ARBA00022824"/>
    </source>
</evidence>
<dbReference type="InterPro" id="IPR003388">
    <property type="entry name" value="Reticulon"/>
</dbReference>
<organism evidence="8 9">
    <name type="scientific">Hibiscus trionum</name>
    <name type="common">Flower of an hour</name>
    <dbReference type="NCBI Taxonomy" id="183268"/>
    <lineage>
        <taxon>Eukaryota</taxon>
        <taxon>Viridiplantae</taxon>
        <taxon>Streptophyta</taxon>
        <taxon>Embryophyta</taxon>
        <taxon>Tracheophyta</taxon>
        <taxon>Spermatophyta</taxon>
        <taxon>Magnoliopsida</taxon>
        <taxon>eudicotyledons</taxon>
        <taxon>Gunneridae</taxon>
        <taxon>Pentapetalae</taxon>
        <taxon>rosids</taxon>
        <taxon>malvids</taxon>
        <taxon>Malvales</taxon>
        <taxon>Malvaceae</taxon>
        <taxon>Malvoideae</taxon>
        <taxon>Hibiscus</taxon>
    </lineage>
</organism>
<gene>
    <name evidence="8" type="ORF">HRI_001546500</name>
</gene>
<evidence type="ECO:0000256" key="5">
    <source>
        <dbReference type="ARBA" id="ARBA00023136"/>
    </source>
</evidence>
<evidence type="ECO:0000256" key="4">
    <source>
        <dbReference type="ARBA" id="ARBA00022989"/>
    </source>
</evidence>
<accession>A0A9W7HJZ0</accession>
<dbReference type="OrthoDB" id="567788at2759"/>
<feature type="domain" description="Reticulon" evidence="7">
    <location>
        <begin position="21"/>
        <end position="207"/>
    </location>
</feature>
<dbReference type="GO" id="GO:0009617">
    <property type="term" value="P:response to bacterium"/>
    <property type="evidence" value="ECO:0007669"/>
    <property type="project" value="InterPro"/>
</dbReference>
<keyword evidence="4 6" id="KW-1133">Transmembrane helix</keyword>
<name>A0A9W7HJZ0_HIBTR</name>
<evidence type="ECO:0000313" key="9">
    <source>
        <dbReference type="Proteomes" id="UP001165190"/>
    </source>
</evidence>
<feature type="transmembrane region" description="Helical" evidence="6">
    <location>
        <begin position="54"/>
        <end position="73"/>
    </location>
</feature>
<evidence type="ECO:0000313" key="8">
    <source>
        <dbReference type="EMBL" id="GMI78772.1"/>
    </source>
</evidence>
<evidence type="ECO:0000256" key="1">
    <source>
        <dbReference type="ARBA" id="ARBA00004477"/>
    </source>
</evidence>
<proteinExistence type="predicted"/>
<comment type="subcellular location">
    <subcellularLocation>
        <location evidence="1 6">Endoplasmic reticulum membrane</location>
        <topology evidence="1 6">Multi-pass membrane protein</topology>
    </subcellularLocation>
</comment>
<evidence type="ECO:0000259" key="7">
    <source>
        <dbReference type="PROSITE" id="PS50845"/>
    </source>
</evidence>
<keyword evidence="2 6" id="KW-0812">Transmembrane</keyword>
<keyword evidence="3 6" id="KW-0256">Endoplasmic reticulum</keyword>
<keyword evidence="5 6" id="KW-0472">Membrane</keyword>
<protein>
    <recommendedName>
        <fullName evidence="6">Reticulon-like protein</fullName>
    </recommendedName>
</protein>
<dbReference type="PANTHER" id="PTHR10994:SF154">
    <property type="entry name" value="RETICULON-LIKE PROTEIN B11"/>
    <property type="match status" value="1"/>
</dbReference>
<dbReference type="PROSITE" id="PS50845">
    <property type="entry name" value="RETICULON"/>
    <property type="match status" value="1"/>
</dbReference>
<dbReference type="PANTHER" id="PTHR10994">
    <property type="entry name" value="RETICULON"/>
    <property type="match status" value="1"/>
</dbReference>
<dbReference type="InterPro" id="IPR045064">
    <property type="entry name" value="Reticulon-like"/>
</dbReference>
<dbReference type="AlphaFoldDB" id="A0A9W7HJZ0"/>
<feature type="transmembrane region" description="Helical" evidence="6">
    <location>
        <begin position="30"/>
        <end position="47"/>
    </location>
</feature>
<evidence type="ECO:0000256" key="2">
    <source>
        <dbReference type="ARBA" id="ARBA00022692"/>
    </source>
</evidence>
<sequence>MGDSNLSHHTSVHKALGGGRVADVLLWRRWGGGAMLLVWATTMWYLFEIAGYNFLSFVANVLLLNVVILFFWAKSASLLNRPLPPIPNMEISERTIGMVSDELHGWINGVLAVAHDITIGRNFKLFIKVSVGLWFVSFIGSLINFLTLLYIGVILILSVPFVYEKYQHQINEKLSVTDRTIQAQFRKIDEKVFSKLPFSSNKEKKMQ</sequence>
<comment type="caution">
    <text evidence="8">The sequence shown here is derived from an EMBL/GenBank/DDBJ whole genome shotgun (WGS) entry which is preliminary data.</text>
</comment>
<dbReference type="GO" id="GO:0005789">
    <property type="term" value="C:endoplasmic reticulum membrane"/>
    <property type="evidence" value="ECO:0007669"/>
    <property type="project" value="UniProtKB-SubCell"/>
</dbReference>
<reference evidence="8" key="1">
    <citation type="submission" date="2023-05" db="EMBL/GenBank/DDBJ databases">
        <title>Genome and transcriptome analyses reveal genes involved in the formation of fine ridges on petal epidermal cells in Hibiscus trionum.</title>
        <authorList>
            <person name="Koshimizu S."/>
            <person name="Masuda S."/>
            <person name="Ishii T."/>
            <person name="Shirasu K."/>
            <person name="Hoshino A."/>
            <person name="Arita M."/>
        </authorList>
    </citation>
    <scope>NUCLEOTIDE SEQUENCE</scope>
    <source>
        <strain evidence="8">Hamamatsu line</strain>
    </source>
</reference>